<comment type="caution">
    <text evidence="3">The sequence shown here is derived from an EMBL/GenBank/DDBJ whole genome shotgun (WGS) entry which is preliminary data.</text>
</comment>
<dbReference type="PANTHER" id="PTHR43592:SF15">
    <property type="entry name" value="CAAX AMINO TERMINAL PROTEASE FAMILY PROTEIN"/>
    <property type="match status" value="1"/>
</dbReference>
<feature type="transmembrane region" description="Helical" evidence="1">
    <location>
        <begin position="144"/>
        <end position="166"/>
    </location>
</feature>
<keyword evidence="1" id="KW-0472">Membrane</keyword>
<dbReference type="GO" id="GO:0080120">
    <property type="term" value="P:CAAX-box protein maturation"/>
    <property type="evidence" value="ECO:0007669"/>
    <property type="project" value="UniProtKB-ARBA"/>
</dbReference>
<keyword evidence="1" id="KW-1133">Transmembrane helix</keyword>
<dbReference type="EMBL" id="JAAZWO010000037">
    <property type="protein sequence ID" value="MBC2399843.1"/>
    <property type="molecule type" value="Genomic_DNA"/>
</dbReference>
<feature type="transmembrane region" description="Helical" evidence="1">
    <location>
        <begin position="41"/>
        <end position="73"/>
    </location>
</feature>
<dbReference type="AlphaFoldDB" id="A0A923EEV0"/>
<keyword evidence="3" id="KW-0378">Hydrolase</keyword>
<dbReference type="Pfam" id="PF02517">
    <property type="entry name" value="Rce1-like"/>
    <property type="match status" value="1"/>
</dbReference>
<accession>A0A923EEV0</accession>
<organism evidence="3 4">
    <name type="scientific">Clostridium tetanomorphum</name>
    <dbReference type="NCBI Taxonomy" id="1553"/>
    <lineage>
        <taxon>Bacteria</taxon>
        <taxon>Bacillati</taxon>
        <taxon>Bacillota</taxon>
        <taxon>Clostridia</taxon>
        <taxon>Eubacteriales</taxon>
        <taxon>Clostridiaceae</taxon>
        <taxon>Clostridium</taxon>
    </lineage>
</organism>
<dbReference type="PANTHER" id="PTHR43592">
    <property type="entry name" value="CAAX AMINO TERMINAL PROTEASE"/>
    <property type="match status" value="1"/>
</dbReference>
<gene>
    <name evidence="3" type="ORF">HGG79_19055</name>
</gene>
<evidence type="ECO:0000313" key="3">
    <source>
        <dbReference type="EMBL" id="MBC2399843.1"/>
    </source>
</evidence>
<name>A0A923EEV0_CLOTT</name>
<keyword evidence="3" id="KW-0645">Protease</keyword>
<feature type="domain" description="CAAX prenyl protease 2/Lysostaphin resistance protein A-like" evidence="2">
    <location>
        <begin position="144"/>
        <end position="230"/>
    </location>
</feature>
<keyword evidence="3" id="KW-0482">Metalloprotease</keyword>
<evidence type="ECO:0000313" key="4">
    <source>
        <dbReference type="Proteomes" id="UP000563151"/>
    </source>
</evidence>
<proteinExistence type="predicted"/>
<feature type="transmembrane region" description="Helical" evidence="1">
    <location>
        <begin position="217"/>
        <end position="238"/>
    </location>
</feature>
<reference evidence="3 4" key="1">
    <citation type="submission" date="2020-04" db="EMBL/GenBank/DDBJ databases">
        <title>Genomic insights into acetone-butanol-ethanol (ABE) fermentation by sequencing solventogenic clostridia strains.</title>
        <authorList>
            <person name="Brown S."/>
        </authorList>
    </citation>
    <scope>NUCLEOTIDE SEQUENCE [LARGE SCALE GENOMIC DNA]</scope>
    <source>
        <strain evidence="3 4">DJ011</strain>
    </source>
</reference>
<feature type="transmembrane region" description="Helical" evidence="1">
    <location>
        <begin position="178"/>
        <end position="196"/>
    </location>
</feature>
<keyword evidence="1" id="KW-0812">Transmembrane</keyword>
<protein>
    <submittedName>
        <fullName evidence="3">CPBP family intramembrane metalloprotease</fullName>
    </submittedName>
</protein>
<evidence type="ECO:0000256" key="1">
    <source>
        <dbReference type="SAM" id="Phobius"/>
    </source>
</evidence>
<dbReference type="InterPro" id="IPR003675">
    <property type="entry name" value="Rce1/LyrA-like_dom"/>
</dbReference>
<evidence type="ECO:0000259" key="2">
    <source>
        <dbReference type="Pfam" id="PF02517"/>
    </source>
</evidence>
<sequence>MGWLLNMKINLIKDFIVYILIYFLPLLVFWKLSLNKSRKKITLLVISILYIAFSIFTQNLLPFILILICIRYLKYDIELYDDYYKYNFGFKDLNFIKALKYSIFSYMLTLIIATLALSFFSVFKVPLKEQEIVTIMAKLPLKKFIIMMPVTIIFAPVVEEFIFRWLLFEKVFKDKVGIYLSAFITSLIFSIVHFNIKSFPAIFWIGLFNCFLINKKGYWYAVINHSIFNSISTFVLLFGKLGIINI</sequence>
<keyword evidence="4" id="KW-1185">Reference proteome</keyword>
<dbReference type="GO" id="GO:0004175">
    <property type="term" value="F:endopeptidase activity"/>
    <property type="evidence" value="ECO:0007669"/>
    <property type="project" value="UniProtKB-ARBA"/>
</dbReference>
<dbReference type="GO" id="GO:0008237">
    <property type="term" value="F:metallopeptidase activity"/>
    <property type="evidence" value="ECO:0007669"/>
    <property type="project" value="UniProtKB-KW"/>
</dbReference>
<feature type="transmembrane region" description="Helical" evidence="1">
    <location>
        <begin position="15"/>
        <end position="34"/>
    </location>
</feature>
<feature type="transmembrane region" description="Helical" evidence="1">
    <location>
        <begin position="103"/>
        <end position="123"/>
    </location>
</feature>
<dbReference type="Proteomes" id="UP000563151">
    <property type="component" value="Unassembled WGS sequence"/>
</dbReference>